<feature type="compositionally biased region" description="Low complexity" evidence="1">
    <location>
        <begin position="41"/>
        <end position="57"/>
    </location>
</feature>
<reference evidence="3" key="1">
    <citation type="journal article" date="2011" name="Proc. Natl. Acad. Sci. U.S.A.">
        <title>Genomic insights into the physiology and ecology of the marine filamentous cyanobacterium Lyngbya majuscula.</title>
        <authorList>
            <person name="Jones A.C."/>
            <person name="Monroe E.A."/>
            <person name="Podell S."/>
            <person name="Hess W.R."/>
            <person name="Klages S."/>
            <person name="Esquenazi E."/>
            <person name="Niessen S."/>
            <person name="Hoover H."/>
            <person name="Rothmann M."/>
            <person name="Lasken R.S."/>
            <person name="Yates J.R.III."/>
            <person name="Reinhardt R."/>
            <person name="Kube M."/>
            <person name="Burkart M.D."/>
            <person name="Allen E.E."/>
            <person name="Dorrestein P.C."/>
            <person name="Gerwick W.H."/>
            <person name="Gerwick L."/>
        </authorList>
    </citation>
    <scope>NUCLEOTIDE SEQUENCE [LARGE SCALE GENOMIC DNA]</scope>
    <source>
        <strain evidence="3">3L</strain>
    </source>
</reference>
<sequence length="67" mass="7216">LKKGDQPPGARVNIKLLLITSISWDCLGGIKRQTVVECHSTPKSNPNSTPGNTTGTITREKGRPESM</sequence>
<keyword evidence="3" id="KW-1185">Reference proteome</keyword>
<accession>F4XKG8</accession>
<proteinExistence type="predicted"/>
<evidence type="ECO:0000313" key="3">
    <source>
        <dbReference type="Proteomes" id="UP000003959"/>
    </source>
</evidence>
<evidence type="ECO:0000313" key="2">
    <source>
        <dbReference type="EMBL" id="EGJ34823.1"/>
    </source>
</evidence>
<evidence type="ECO:0000256" key="1">
    <source>
        <dbReference type="SAM" id="MobiDB-lite"/>
    </source>
</evidence>
<feature type="region of interest" description="Disordered" evidence="1">
    <location>
        <begin position="39"/>
        <end position="67"/>
    </location>
</feature>
<dbReference type="AlphaFoldDB" id="F4XKG8"/>
<gene>
    <name evidence="2" type="ORF">LYNGBM3L_11840</name>
</gene>
<name>F4XKG8_9CYAN</name>
<dbReference type="EMBL" id="GL890825">
    <property type="protein sequence ID" value="EGJ34823.1"/>
    <property type="molecule type" value="Genomic_DNA"/>
</dbReference>
<organism evidence="2 3">
    <name type="scientific">Moorena producens 3L</name>
    <dbReference type="NCBI Taxonomy" id="489825"/>
    <lineage>
        <taxon>Bacteria</taxon>
        <taxon>Bacillati</taxon>
        <taxon>Cyanobacteriota</taxon>
        <taxon>Cyanophyceae</taxon>
        <taxon>Coleofasciculales</taxon>
        <taxon>Coleofasciculaceae</taxon>
        <taxon>Moorena</taxon>
    </lineage>
</organism>
<dbReference type="RefSeq" id="WP_008178909.1">
    <property type="nucleotide sequence ID" value="NZ_GL890825.1"/>
</dbReference>
<feature type="compositionally biased region" description="Basic and acidic residues" evidence="1">
    <location>
        <begin position="58"/>
        <end position="67"/>
    </location>
</feature>
<feature type="non-terminal residue" evidence="2">
    <location>
        <position position="1"/>
    </location>
</feature>
<dbReference type="Proteomes" id="UP000003959">
    <property type="component" value="Unassembled WGS sequence"/>
</dbReference>
<protein>
    <submittedName>
        <fullName evidence="2">Uncharacterized protein</fullName>
    </submittedName>
</protein>
<dbReference type="HOGENOM" id="CLU_2800068_0_0_3"/>